<evidence type="ECO:0000256" key="6">
    <source>
        <dbReference type="ARBA" id="ARBA00022840"/>
    </source>
</evidence>
<name>A0A1G7MLY6_9FIRM</name>
<sequence>MVSRPLLGEAKKQKGLLAAVIGLGLGGGLLAIWQAALLAQVVHAVFLAGRGLADIEGSLAVLLAIMVARAVLLGLGETAAHRLAARIKADLRQRLLHHLLALGPVRTAKKSTGELLTLLTTGIEDLEPYFARYLPQLATAVLVPLAVLLTVAAEDVATGLLLFVTAPLIPLFMILIGRQAEGLSRRQWARLAVLGAHFFDVLQGLTTLKIFGRSKDQIAVIARMSDELRIATMAVLRVALLSALVLELVTTLSTAVVAVTVGLKLLYGQLSFAQAFFILLLAPEFYLPLRMLGGHFHAGMAGSAAAASLFQELEAPLPREQVGGEPLSRQKEVAVTFDNVYYSFDGGARPALCGVSFPLEPGKKTALVGPSGAGKTTVANLLMKLIEPGRGEIRVNGLPLSRIRRADWLSHVAYVPQQPHIFSGTVADNIRLGCPDASGAAVEEAARQAGAHQFISKLPHGYATLVGEGGRPLSGGEAQRLAIARALLKDAPVVILDEPTANLDPYNEAVIQAALEELTRGRTVLVIAHRLTTVRSADRIIVLDRGIISETGTHAELMARGGLYYRLVSAWREEG</sequence>
<dbReference type="GO" id="GO:0005886">
    <property type="term" value="C:plasma membrane"/>
    <property type="evidence" value="ECO:0007669"/>
    <property type="project" value="UniProtKB-SubCell"/>
</dbReference>
<feature type="domain" description="ABC transmembrane type-1" evidence="11">
    <location>
        <begin position="18"/>
        <end position="301"/>
    </location>
</feature>
<accession>A0A1G7MLY6</accession>
<dbReference type="PANTHER" id="PTHR24221">
    <property type="entry name" value="ATP-BINDING CASSETTE SUB-FAMILY B"/>
    <property type="match status" value="1"/>
</dbReference>
<comment type="subcellular location">
    <subcellularLocation>
        <location evidence="1">Cell membrane</location>
        <topology evidence="1">Multi-pass membrane protein</topology>
    </subcellularLocation>
</comment>
<dbReference type="Gene3D" id="3.40.50.300">
    <property type="entry name" value="P-loop containing nucleotide triphosphate hydrolases"/>
    <property type="match status" value="1"/>
</dbReference>
<dbReference type="GO" id="GO:0042883">
    <property type="term" value="P:cysteine transport"/>
    <property type="evidence" value="ECO:0007669"/>
    <property type="project" value="InterPro"/>
</dbReference>
<dbReference type="InterPro" id="IPR014216">
    <property type="entry name" value="ABC_transptr_CydD"/>
</dbReference>
<evidence type="ECO:0000256" key="5">
    <source>
        <dbReference type="ARBA" id="ARBA00022741"/>
    </source>
</evidence>
<evidence type="ECO:0000259" key="11">
    <source>
        <dbReference type="PROSITE" id="PS50929"/>
    </source>
</evidence>
<dbReference type="PANTHER" id="PTHR24221:SF590">
    <property type="entry name" value="COMPONENT LINKED WITH THE ASSEMBLY OF CYTOCHROME' TRANSPORT TRANSMEMBRANE ATP-BINDING PROTEIN ABC TRANSPORTER CYDD-RELATED"/>
    <property type="match status" value="1"/>
</dbReference>
<reference evidence="13" key="1">
    <citation type="submission" date="2016-10" db="EMBL/GenBank/DDBJ databases">
        <authorList>
            <person name="Varghese N."/>
            <person name="Submissions S."/>
        </authorList>
    </citation>
    <scope>NUCLEOTIDE SEQUENCE [LARGE SCALE GENOMIC DNA]</scope>
    <source>
        <strain evidence="13">DSM 23256</strain>
    </source>
</reference>
<keyword evidence="7 9" id="KW-1133">Transmembrane helix</keyword>
<dbReference type="InterPro" id="IPR003439">
    <property type="entry name" value="ABC_transporter-like_ATP-bd"/>
</dbReference>
<feature type="transmembrane region" description="Helical" evidence="9">
    <location>
        <begin position="159"/>
        <end position="177"/>
    </location>
</feature>
<feature type="transmembrane region" description="Helical" evidence="9">
    <location>
        <begin position="133"/>
        <end position="153"/>
    </location>
</feature>
<dbReference type="Pfam" id="PF00664">
    <property type="entry name" value="ABC_membrane"/>
    <property type="match status" value="1"/>
</dbReference>
<dbReference type="RefSeq" id="WP_093690817.1">
    <property type="nucleotide sequence ID" value="NZ_FNBU01000018.1"/>
</dbReference>
<dbReference type="PROSITE" id="PS50893">
    <property type="entry name" value="ABC_TRANSPORTER_2"/>
    <property type="match status" value="1"/>
</dbReference>
<evidence type="ECO:0000256" key="3">
    <source>
        <dbReference type="ARBA" id="ARBA00022475"/>
    </source>
</evidence>
<feature type="transmembrane region" description="Helical" evidence="9">
    <location>
        <begin position="57"/>
        <end position="76"/>
    </location>
</feature>
<dbReference type="Pfam" id="PF00005">
    <property type="entry name" value="ABC_tran"/>
    <property type="match status" value="1"/>
</dbReference>
<dbReference type="STRING" id="1123285.SAMN05660235_02193"/>
<evidence type="ECO:0000256" key="2">
    <source>
        <dbReference type="ARBA" id="ARBA00022448"/>
    </source>
</evidence>
<dbReference type="GO" id="GO:0016887">
    <property type="term" value="F:ATP hydrolysis activity"/>
    <property type="evidence" value="ECO:0007669"/>
    <property type="project" value="InterPro"/>
</dbReference>
<dbReference type="InterPro" id="IPR039421">
    <property type="entry name" value="Type_1_exporter"/>
</dbReference>
<feature type="transmembrane region" description="Helical" evidence="9">
    <location>
        <begin position="234"/>
        <end position="259"/>
    </location>
</feature>
<dbReference type="InterPro" id="IPR017871">
    <property type="entry name" value="ABC_transporter-like_CS"/>
</dbReference>
<dbReference type="PROSITE" id="PS50929">
    <property type="entry name" value="ABC_TM1F"/>
    <property type="match status" value="1"/>
</dbReference>
<evidence type="ECO:0000256" key="4">
    <source>
        <dbReference type="ARBA" id="ARBA00022692"/>
    </source>
</evidence>
<gene>
    <name evidence="12" type="ORF">SAMN05660235_02193</name>
</gene>
<keyword evidence="6 12" id="KW-0067">ATP-binding</keyword>
<protein>
    <submittedName>
        <fullName evidence="12">ATP-binding cassette, subfamily C, CydD</fullName>
    </submittedName>
</protein>
<keyword evidence="4 9" id="KW-0812">Transmembrane</keyword>
<evidence type="ECO:0000256" key="7">
    <source>
        <dbReference type="ARBA" id="ARBA00022989"/>
    </source>
</evidence>
<feature type="domain" description="ABC transporter" evidence="10">
    <location>
        <begin position="335"/>
        <end position="570"/>
    </location>
</feature>
<dbReference type="SMART" id="SM00382">
    <property type="entry name" value="AAA"/>
    <property type="match status" value="1"/>
</dbReference>
<keyword evidence="8 9" id="KW-0472">Membrane</keyword>
<dbReference type="CDD" id="cd18584">
    <property type="entry name" value="ABC_6TM_AarD_CydD"/>
    <property type="match status" value="1"/>
</dbReference>
<dbReference type="NCBIfam" id="TIGR02857">
    <property type="entry name" value="CydD"/>
    <property type="match status" value="1"/>
</dbReference>
<keyword evidence="2" id="KW-0813">Transport</keyword>
<dbReference type="OrthoDB" id="9802264at2"/>
<keyword evidence="13" id="KW-1185">Reference proteome</keyword>
<dbReference type="SUPFAM" id="SSF52540">
    <property type="entry name" value="P-loop containing nucleoside triphosphate hydrolases"/>
    <property type="match status" value="1"/>
</dbReference>
<proteinExistence type="predicted"/>
<organism evidence="12 13">
    <name type="scientific">Sporolituus thermophilus DSM 23256</name>
    <dbReference type="NCBI Taxonomy" id="1123285"/>
    <lineage>
        <taxon>Bacteria</taxon>
        <taxon>Bacillati</taxon>
        <taxon>Bacillota</taxon>
        <taxon>Negativicutes</taxon>
        <taxon>Selenomonadales</taxon>
        <taxon>Sporomusaceae</taxon>
        <taxon>Sporolituus</taxon>
    </lineage>
</organism>
<dbReference type="FunFam" id="3.40.50.300:FF:000221">
    <property type="entry name" value="Multidrug ABC transporter ATP-binding protein"/>
    <property type="match status" value="1"/>
</dbReference>
<dbReference type="EMBL" id="FNBU01000018">
    <property type="protein sequence ID" value="SDF62149.1"/>
    <property type="molecule type" value="Genomic_DNA"/>
</dbReference>
<evidence type="ECO:0000256" key="9">
    <source>
        <dbReference type="SAM" id="Phobius"/>
    </source>
</evidence>
<dbReference type="InterPro" id="IPR011527">
    <property type="entry name" value="ABC1_TM_dom"/>
</dbReference>
<dbReference type="PROSITE" id="PS00211">
    <property type="entry name" value="ABC_TRANSPORTER_1"/>
    <property type="match status" value="1"/>
</dbReference>
<dbReference type="Proteomes" id="UP000243333">
    <property type="component" value="Unassembled WGS sequence"/>
</dbReference>
<feature type="transmembrane region" description="Helical" evidence="9">
    <location>
        <begin position="16"/>
        <end position="37"/>
    </location>
</feature>
<dbReference type="InterPro" id="IPR036640">
    <property type="entry name" value="ABC1_TM_sf"/>
</dbReference>
<keyword evidence="3" id="KW-1003">Cell membrane</keyword>
<evidence type="ECO:0000259" key="10">
    <source>
        <dbReference type="PROSITE" id="PS50893"/>
    </source>
</evidence>
<dbReference type="InterPro" id="IPR027417">
    <property type="entry name" value="P-loop_NTPase"/>
</dbReference>
<evidence type="ECO:0000313" key="12">
    <source>
        <dbReference type="EMBL" id="SDF62149.1"/>
    </source>
</evidence>
<dbReference type="AlphaFoldDB" id="A0A1G7MLY6"/>
<dbReference type="GO" id="GO:0140359">
    <property type="term" value="F:ABC-type transporter activity"/>
    <property type="evidence" value="ECO:0007669"/>
    <property type="project" value="InterPro"/>
</dbReference>
<evidence type="ECO:0000313" key="13">
    <source>
        <dbReference type="Proteomes" id="UP000243333"/>
    </source>
</evidence>
<evidence type="ECO:0000256" key="1">
    <source>
        <dbReference type="ARBA" id="ARBA00004651"/>
    </source>
</evidence>
<evidence type="ECO:0000256" key="8">
    <source>
        <dbReference type="ARBA" id="ARBA00023136"/>
    </source>
</evidence>
<keyword evidence="5" id="KW-0547">Nucleotide-binding</keyword>
<dbReference type="SUPFAM" id="SSF90123">
    <property type="entry name" value="ABC transporter transmembrane region"/>
    <property type="match status" value="1"/>
</dbReference>
<dbReference type="InterPro" id="IPR003593">
    <property type="entry name" value="AAA+_ATPase"/>
</dbReference>
<feature type="transmembrane region" description="Helical" evidence="9">
    <location>
        <begin position="265"/>
        <end position="287"/>
    </location>
</feature>
<dbReference type="Gene3D" id="1.20.1560.10">
    <property type="entry name" value="ABC transporter type 1, transmembrane domain"/>
    <property type="match status" value="1"/>
</dbReference>
<dbReference type="GO" id="GO:0005524">
    <property type="term" value="F:ATP binding"/>
    <property type="evidence" value="ECO:0007669"/>
    <property type="project" value="UniProtKB-KW"/>
</dbReference>